<dbReference type="EMBL" id="AP017312">
    <property type="protein sequence ID" value="BAU29887.1"/>
    <property type="molecule type" value="Genomic_DNA"/>
</dbReference>
<organism evidence="1 2">
    <name type="scientific">Aneurinibacillus soli</name>
    <dbReference type="NCBI Taxonomy" id="1500254"/>
    <lineage>
        <taxon>Bacteria</taxon>
        <taxon>Bacillati</taxon>
        <taxon>Bacillota</taxon>
        <taxon>Bacilli</taxon>
        <taxon>Bacillales</taxon>
        <taxon>Paenibacillaceae</taxon>
        <taxon>Aneurinibacillus group</taxon>
        <taxon>Aneurinibacillus</taxon>
    </lineage>
</organism>
<evidence type="ECO:0000313" key="2">
    <source>
        <dbReference type="Proteomes" id="UP000217696"/>
    </source>
</evidence>
<proteinExistence type="predicted"/>
<name>A0A0U5B943_9BACL</name>
<gene>
    <name evidence="1" type="ORF">CB4_04141</name>
</gene>
<reference evidence="1 2" key="1">
    <citation type="submission" date="2015-12" db="EMBL/GenBank/DDBJ databases">
        <title>Genome sequence of Aneurinibacillus soli.</title>
        <authorList>
            <person name="Lee J.S."/>
            <person name="Lee K.C."/>
            <person name="Kim K.K."/>
            <person name="Lee B.W."/>
        </authorList>
    </citation>
    <scope>NUCLEOTIDE SEQUENCE [LARGE SCALE GENOMIC DNA]</scope>
    <source>
        <strain evidence="1 2">CB4</strain>
    </source>
</reference>
<dbReference type="KEGG" id="asoc:CB4_04141"/>
<dbReference type="AlphaFoldDB" id="A0A0U5B943"/>
<sequence length="741" mass="80963">MKKLSFFCFIINVYLFVSYPVAGASYTQPAVYTVLIPTLSSEDIHNLSRNSEFLWLKEAAIGVMNTRTAASLQDIHTTATIASGVRAAYPEQGRRSSGVAEQNGKILRQYRQLHGTLPVNLTEESILLPYIPSLEKENEWRNTGAIPGLLGEVLEQHGIQRASAGNSDTDSISRLAPLLTMNRQGVTPYGAVGADILRDVSDFPGGRRIDGERLLAKAATWRQNGVRFIVFEHGDLARLARYRQGMSESRYAELRASVLRETLVWIGALRKQMQAGDRLLVVSASLPAEAIAQKKRLAPIFLWDGQSSGLLTSGTTRRPGLIANIDIAPTILTWFGIPVPSEMKGLPLSVVREGGQTELWQEVEKMDHIYATRPAILYPYVGLVVFSLILAVVTLLPWIRIRCLRWWPPALLPFGLRALLFVPPVLLFLPLMPGLPEPTVVWLLLLGICSTGAYAIGRLPFATCFFWIGVLSWLPLLLDGLSGAELIKHSYLGYDPVIGARYYGIGNEYMGVLLGGWALSLALLAEYAGLRRRGCGIVATVSGLVLLVYVAWPGLGSKAGGIFVFLAAGLYLGMRITGIPFSWRTITLASGMALAGAVLFLIVNYRLPAVDQSHIGRAVGELMVGNWSEIGRIVERKVAMNWKLILSSAWSRLFLISLVLAALVASRRRAESQRLIARHPGLPTAFGTIGIGSIVAVLLNDSGIITAALAVLYALVPYICGLLDETKLSKKPEHSEQDSFS</sequence>
<protein>
    <submittedName>
        <fullName evidence="1">Uncharacterized protein</fullName>
    </submittedName>
</protein>
<dbReference type="Proteomes" id="UP000217696">
    <property type="component" value="Chromosome"/>
</dbReference>
<dbReference type="InterPro" id="IPR017850">
    <property type="entry name" value="Alkaline_phosphatase_core_sf"/>
</dbReference>
<dbReference type="Gene3D" id="3.40.720.10">
    <property type="entry name" value="Alkaline Phosphatase, subunit A"/>
    <property type="match status" value="1"/>
</dbReference>
<accession>A0A0U5B943</accession>
<evidence type="ECO:0000313" key="1">
    <source>
        <dbReference type="EMBL" id="BAU29887.1"/>
    </source>
</evidence>
<dbReference type="SUPFAM" id="SSF53649">
    <property type="entry name" value="Alkaline phosphatase-like"/>
    <property type="match status" value="1"/>
</dbReference>
<keyword evidence="2" id="KW-1185">Reference proteome</keyword>